<organism evidence="1">
    <name type="scientific">Uncultured Desulfatiglans sp</name>
    <dbReference type="NCBI Taxonomy" id="1748965"/>
    <lineage>
        <taxon>Bacteria</taxon>
        <taxon>Pseudomonadati</taxon>
        <taxon>Thermodesulfobacteriota</taxon>
        <taxon>Desulfobacteria</taxon>
        <taxon>Desulfatiglandales</taxon>
        <taxon>Desulfatiglandaceae</taxon>
        <taxon>Desulfatiglans</taxon>
        <taxon>environmental samples</taxon>
    </lineage>
</organism>
<name>A0A653A4L4_UNCDX</name>
<accession>A0A653A4L4</accession>
<sequence>MTSMRSLRFLMSSSPSMPVPPLISSEIDGLPGLIACRVFRFLKLVTVPEFAIRFWFFCFREERHPRGLSSKRGPGTVPVRVIAGRRGAPGRKAGKKAYSIGILRTSLRRVELPGDRAGGIFPLTLIGLTMLSSFQPGNGLFGQSRRQSARLLVRRPLGRLRANA</sequence>
<gene>
    <name evidence="1" type="ORF">TRIP_B250125</name>
</gene>
<proteinExistence type="predicted"/>
<evidence type="ECO:0000313" key="1">
    <source>
        <dbReference type="EMBL" id="VBB43009.1"/>
    </source>
</evidence>
<reference evidence="1" key="1">
    <citation type="submission" date="2018-07" db="EMBL/GenBank/DDBJ databases">
        <authorList>
            <consortium name="Genoscope - CEA"/>
            <person name="William W."/>
        </authorList>
    </citation>
    <scope>NUCLEOTIDE SEQUENCE</scope>
    <source>
        <strain evidence="1">IK1</strain>
    </source>
</reference>
<protein>
    <submittedName>
        <fullName evidence="1">Uncharacterized protein</fullName>
    </submittedName>
</protein>
<dbReference type="AlphaFoldDB" id="A0A653A4L4"/>
<dbReference type="EMBL" id="UPXX01000018">
    <property type="protein sequence ID" value="VBB43009.1"/>
    <property type="molecule type" value="Genomic_DNA"/>
</dbReference>